<dbReference type="EMBL" id="JACJQL010000015">
    <property type="protein sequence ID" value="MBD2252099.1"/>
    <property type="molecule type" value="Genomic_DNA"/>
</dbReference>
<keyword evidence="3" id="KW-1185">Reference proteome</keyword>
<sequence length="82" mass="9881">MITLEKIKILICFHFITWMLFTSLYFWFILGWKHQYFPLLTDMILLTDAQEIQLFQRERGGVRRIGNNSQRNITKITLSKTV</sequence>
<accession>A0ABR8BEG0</accession>
<organism evidence="2 3">
    <name type="scientific">Nostoc parmelioides FACHB-3921</name>
    <dbReference type="NCBI Taxonomy" id="2692909"/>
    <lineage>
        <taxon>Bacteria</taxon>
        <taxon>Bacillati</taxon>
        <taxon>Cyanobacteriota</taxon>
        <taxon>Cyanophyceae</taxon>
        <taxon>Nostocales</taxon>
        <taxon>Nostocaceae</taxon>
        <taxon>Nostoc</taxon>
    </lineage>
</organism>
<keyword evidence="1" id="KW-0472">Membrane</keyword>
<dbReference type="Proteomes" id="UP000621307">
    <property type="component" value="Unassembled WGS sequence"/>
</dbReference>
<proteinExistence type="predicted"/>
<reference evidence="2 3" key="1">
    <citation type="journal article" date="2020" name="ISME J.">
        <title>Comparative genomics reveals insights into cyanobacterial evolution and habitat adaptation.</title>
        <authorList>
            <person name="Chen M.Y."/>
            <person name="Teng W.K."/>
            <person name="Zhao L."/>
            <person name="Hu C.X."/>
            <person name="Zhou Y.K."/>
            <person name="Han B.P."/>
            <person name="Song L.R."/>
            <person name="Shu W.S."/>
        </authorList>
    </citation>
    <scope>NUCLEOTIDE SEQUENCE [LARGE SCALE GENOMIC DNA]</scope>
    <source>
        <strain evidence="2 3">FACHB-3921</strain>
    </source>
</reference>
<comment type="caution">
    <text evidence="2">The sequence shown here is derived from an EMBL/GenBank/DDBJ whole genome shotgun (WGS) entry which is preliminary data.</text>
</comment>
<evidence type="ECO:0000256" key="1">
    <source>
        <dbReference type="SAM" id="Phobius"/>
    </source>
</evidence>
<keyword evidence="1" id="KW-1133">Transmembrane helix</keyword>
<evidence type="ECO:0000313" key="3">
    <source>
        <dbReference type="Proteomes" id="UP000621307"/>
    </source>
</evidence>
<keyword evidence="1" id="KW-0812">Transmembrane</keyword>
<feature type="transmembrane region" description="Helical" evidence="1">
    <location>
        <begin position="7"/>
        <end position="30"/>
    </location>
</feature>
<protein>
    <submittedName>
        <fullName evidence="2">Uncharacterized protein</fullName>
    </submittedName>
</protein>
<gene>
    <name evidence="2" type="ORF">H6G14_12410</name>
</gene>
<evidence type="ECO:0000313" key="2">
    <source>
        <dbReference type="EMBL" id="MBD2252099.1"/>
    </source>
</evidence>
<name>A0ABR8BEG0_9NOSO</name>
<dbReference type="RefSeq" id="WP_190567719.1">
    <property type="nucleotide sequence ID" value="NZ_JACJQL010000015.1"/>
</dbReference>